<evidence type="ECO:0000313" key="2">
    <source>
        <dbReference type="EMBL" id="BBD98388.1"/>
    </source>
</evidence>
<protein>
    <submittedName>
        <fullName evidence="2">Carboxymuconolactone decarboxylase family protein</fullName>
    </submittedName>
</protein>
<name>A0A494W5F0_9SPHN</name>
<dbReference type="EMBL" id="AP018664">
    <property type="protein sequence ID" value="BBD98388.1"/>
    <property type="molecule type" value="Genomic_DNA"/>
</dbReference>
<evidence type="ECO:0000259" key="1">
    <source>
        <dbReference type="Pfam" id="PF02627"/>
    </source>
</evidence>
<sequence>MANRELTGRAKAVKEEFIRLRGFWVDEYDAMAILCPDFLEKLVATGGVVKKSSTLSPLLHHLVAVALDASITHLFDTGTRLHMRAALALGGTREQLVEVIQIVSFLGMQSHLVGLPIILDLVPEGDPLREQAKRPMEEKDEALKSQFAESLGVWTEAHDLLLALSDDYFPTYLEQLRVPYATSALTPREKALVLFAANVSVTHLNEQGIRTSATAALASGCSGEDLLHVIRLASSLGMQSCVVSFPILVDELEAAGALEVSA</sequence>
<dbReference type="PANTHER" id="PTHR33930:SF2">
    <property type="entry name" value="BLR3452 PROTEIN"/>
    <property type="match status" value="1"/>
</dbReference>
<dbReference type="Pfam" id="PF02627">
    <property type="entry name" value="CMD"/>
    <property type="match status" value="1"/>
</dbReference>
<reference evidence="2 3" key="1">
    <citation type="submission" date="2018-05" db="EMBL/GenBank/DDBJ databases">
        <title>Complete Genome Sequence of the Nonylphenol-Degrading Bacterium Sphingobium amiense DSM 16289T.</title>
        <authorList>
            <person name="Ootsuka M."/>
            <person name="Nishizawa T."/>
            <person name="Ohta H."/>
        </authorList>
    </citation>
    <scope>NUCLEOTIDE SEQUENCE [LARGE SCALE GENOMIC DNA]</scope>
    <source>
        <strain evidence="2 3">DSM 16289</strain>
    </source>
</reference>
<dbReference type="Proteomes" id="UP000279959">
    <property type="component" value="Chromosome"/>
</dbReference>
<dbReference type="GO" id="GO:0051920">
    <property type="term" value="F:peroxiredoxin activity"/>
    <property type="evidence" value="ECO:0007669"/>
    <property type="project" value="InterPro"/>
</dbReference>
<evidence type="ECO:0000313" key="3">
    <source>
        <dbReference type="Proteomes" id="UP000279959"/>
    </source>
</evidence>
<dbReference type="Gene3D" id="1.20.1290.10">
    <property type="entry name" value="AhpD-like"/>
    <property type="match status" value="2"/>
</dbReference>
<proteinExistence type="predicted"/>
<dbReference type="KEGG" id="sami:SAMIE_1018890"/>
<accession>A0A494W5F0</accession>
<dbReference type="InterPro" id="IPR003779">
    <property type="entry name" value="CMD-like"/>
</dbReference>
<dbReference type="AlphaFoldDB" id="A0A494W5F0"/>
<gene>
    <name evidence="2" type="ORF">SAMIE_1018890</name>
</gene>
<dbReference type="InterPro" id="IPR029032">
    <property type="entry name" value="AhpD-like"/>
</dbReference>
<organism evidence="2 3">
    <name type="scientific">Sphingobium amiense</name>
    <dbReference type="NCBI Taxonomy" id="135719"/>
    <lineage>
        <taxon>Bacteria</taxon>
        <taxon>Pseudomonadati</taxon>
        <taxon>Pseudomonadota</taxon>
        <taxon>Alphaproteobacteria</taxon>
        <taxon>Sphingomonadales</taxon>
        <taxon>Sphingomonadaceae</taxon>
        <taxon>Sphingobium</taxon>
    </lineage>
</organism>
<keyword evidence="3" id="KW-1185">Reference proteome</keyword>
<feature type="domain" description="Carboxymuconolactone decarboxylase-like" evidence="1">
    <location>
        <begin position="36"/>
        <end position="105"/>
    </location>
</feature>
<dbReference type="SUPFAM" id="SSF69118">
    <property type="entry name" value="AhpD-like"/>
    <property type="match status" value="1"/>
</dbReference>
<dbReference type="PANTHER" id="PTHR33930">
    <property type="entry name" value="ALKYL HYDROPEROXIDE REDUCTASE AHPD"/>
    <property type="match status" value="1"/>
</dbReference>